<keyword evidence="1" id="KW-1133">Transmembrane helix</keyword>
<organism evidence="2 3">
    <name type="scientific">Meloidogyne enterolobii</name>
    <name type="common">Root-knot nematode worm</name>
    <name type="synonym">Meloidogyne mayaguensis</name>
    <dbReference type="NCBI Taxonomy" id="390850"/>
    <lineage>
        <taxon>Eukaryota</taxon>
        <taxon>Metazoa</taxon>
        <taxon>Ecdysozoa</taxon>
        <taxon>Nematoda</taxon>
        <taxon>Chromadorea</taxon>
        <taxon>Rhabditida</taxon>
        <taxon>Tylenchina</taxon>
        <taxon>Tylenchomorpha</taxon>
        <taxon>Tylenchoidea</taxon>
        <taxon>Meloidogynidae</taxon>
        <taxon>Meloidogyninae</taxon>
        <taxon>Meloidogyne</taxon>
    </lineage>
</organism>
<reference evidence="2 3" key="1">
    <citation type="submission" date="2020-08" db="EMBL/GenBank/DDBJ databases">
        <authorList>
            <person name="Koutsovoulos G."/>
            <person name="Danchin GJ E."/>
        </authorList>
    </citation>
    <scope>NUCLEOTIDE SEQUENCE [LARGE SCALE GENOMIC DNA]</scope>
</reference>
<proteinExistence type="predicted"/>
<evidence type="ECO:0000313" key="2">
    <source>
        <dbReference type="EMBL" id="CAD2163022.1"/>
    </source>
</evidence>
<keyword evidence="1" id="KW-0812">Transmembrane</keyword>
<evidence type="ECO:0000313" key="3">
    <source>
        <dbReference type="Proteomes" id="UP000580250"/>
    </source>
</evidence>
<accession>A0A6V7UR55</accession>
<dbReference type="AlphaFoldDB" id="A0A6V7UR55"/>
<keyword evidence="1" id="KW-0472">Membrane</keyword>
<feature type="transmembrane region" description="Helical" evidence="1">
    <location>
        <begin position="32"/>
        <end position="50"/>
    </location>
</feature>
<name>A0A6V7UR55_MELEN</name>
<dbReference type="Proteomes" id="UP000580250">
    <property type="component" value="Unassembled WGS sequence"/>
</dbReference>
<evidence type="ECO:0000256" key="1">
    <source>
        <dbReference type="SAM" id="Phobius"/>
    </source>
</evidence>
<protein>
    <submittedName>
        <fullName evidence="2">Uncharacterized protein</fullName>
    </submittedName>
</protein>
<sequence length="71" mass="8290">MLAQTKEIIEFWATVSVQCSSFPLFLFVSNNILSTFVVLIVDCYLYYVILKQQSWVVIPTSDVFSPFRKKF</sequence>
<comment type="caution">
    <text evidence="2">The sequence shown here is derived from an EMBL/GenBank/DDBJ whole genome shotgun (WGS) entry which is preliminary data.</text>
</comment>
<dbReference type="EMBL" id="CAJEWN010000095">
    <property type="protein sequence ID" value="CAD2163022.1"/>
    <property type="molecule type" value="Genomic_DNA"/>
</dbReference>
<gene>
    <name evidence="2" type="ORF">MENT_LOCUS15760</name>
</gene>